<feature type="non-terminal residue" evidence="2">
    <location>
        <position position="1"/>
    </location>
</feature>
<keyword evidence="1" id="KW-0472">Membrane</keyword>
<gene>
    <name evidence="2" type="ORF">S12H4_29025</name>
</gene>
<dbReference type="AlphaFoldDB" id="X1SMN5"/>
<sequence>IEFYLPHYVASLPIMQILLCTVGFGSLIQILHVSFYMVYRKQQHYFLWGITALALSAMLNLLAIRVWGTLESVAIATLISFVMWYLINELSLRSVVAESNRELGKALMIICSYLGVFWLASFLADWFIAQMLIYIGFFCLVTWLLLRPEAKELVHLANGLRNRRD</sequence>
<evidence type="ECO:0000313" key="2">
    <source>
        <dbReference type="EMBL" id="GAI94203.1"/>
    </source>
</evidence>
<evidence type="ECO:0000256" key="1">
    <source>
        <dbReference type="SAM" id="Phobius"/>
    </source>
</evidence>
<feature type="transmembrane region" description="Helical" evidence="1">
    <location>
        <begin position="45"/>
        <end position="67"/>
    </location>
</feature>
<feature type="transmembrane region" description="Helical" evidence="1">
    <location>
        <begin position="126"/>
        <end position="146"/>
    </location>
</feature>
<comment type="caution">
    <text evidence="2">The sequence shown here is derived from an EMBL/GenBank/DDBJ whole genome shotgun (WGS) entry which is preliminary data.</text>
</comment>
<organism evidence="2">
    <name type="scientific">marine sediment metagenome</name>
    <dbReference type="NCBI Taxonomy" id="412755"/>
    <lineage>
        <taxon>unclassified sequences</taxon>
        <taxon>metagenomes</taxon>
        <taxon>ecological metagenomes</taxon>
    </lineage>
</organism>
<name>X1SMN5_9ZZZZ</name>
<protein>
    <submittedName>
        <fullName evidence="2">Uncharacterized protein</fullName>
    </submittedName>
</protein>
<proteinExistence type="predicted"/>
<feature type="transmembrane region" description="Helical" evidence="1">
    <location>
        <begin position="103"/>
        <end position="120"/>
    </location>
</feature>
<reference evidence="2" key="1">
    <citation type="journal article" date="2014" name="Front. Microbiol.">
        <title>High frequency of phylogenetically diverse reductive dehalogenase-homologous genes in deep subseafloor sedimentary metagenomes.</title>
        <authorList>
            <person name="Kawai M."/>
            <person name="Futagami T."/>
            <person name="Toyoda A."/>
            <person name="Takaki Y."/>
            <person name="Nishi S."/>
            <person name="Hori S."/>
            <person name="Arai W."/>
            <person name="Tsubouchi T."/>
            <person name="Morono Y."/>
            <person name="Uchiyama I."/>
            <person name="Ito T."/>
            <person name="Fujiyama A."/>
            <person name="Inagaki F."/>
            <person name="Takami H."/>
        </authorList>
    </citation>
    <scope>NUCLEOTIDE SEQUENCE</scope>
    <source>
        <strain evidence="2">Expedition CK06-06</strain>
    </source>
</reference>
<feature type="transmembrane region" description="Helical" evidence="1">
    <location>
        <begin position="14"/>
        <end position="38"/>
    </location>
</feature>
<keyword evidence="1" id="KW-1133">Transmembrane helix</keyword>
<keyword evidence="1" id="KW-0812">Transmembrane</keyword>
<accession>X1SMN5</accession>
<feature type="transmembrane region" description="Helical" evidence="1">
    <location>
        <begin position="73"/>
        <end position="91"/>
    </location>
</feature>
<dbReference type="EMBL" id="BARW01016709">
    <property type="protein sequence ID" value="GAI94203.1"/>
    <property type="molecule type" value="Genomic_DNA"/>
</dbReference>